<evidence type="ECO:0000313" key="1">
    <source>
        <dbReference type="EMBL" id="JAD92852.1"/>
    </source>
</evidence>
<dbReference type="AlphaFoldDB" id="A0A0A9EA34"/>
<reference evidence="1" key="2">
    <citation type="journal article" date="2015" name="Data Brief">
        <title>Shoot transcriptome of the giant reed, Arundo donax.</title>
        <authorList>
            <person name="Barrero R.A."/>
            <person name="Guerrero F.D."/>
            <person name="Moolhuijzen P."/>
            <person name="Goolsby J.A."/>
            <person name="Tidwell J."/>
            <person name="Bellgard S.E."/>
            <person name="Bellgard M.I."/>
        </authorList>
    </citation>
    <scope>NUCLEOTIDE SEQUENCE</scope>
    <source>
        <tissue evidence="1">Shoot tissue taken approximately 20 cm above the soil surface</tissue>
    </source>
</reference>
<proteinExistence type="predicted"/>
<protein>
    <submittedName>
        <fullName evidence="1">Uncharacterized protein</fullName>
    </submittedName>
</protein>
<name>A0A0A9EA34_ARUDO</name>
<reference evidence="1" key="1">
    <citation type="submission" date="2014-09" db="EMBL/GenBank/DDBJ databases">
        <authorList>
            <person name="Magalhaes I.L.F."/>
            <person name="Oliveira U."/>
            <person name="Santos F.R."/>
            <person name="Vidigal T.H.D.A."/>
            <person name="Brescovit A.D."/>
            <person name="Santos A.J."/>
        </authorList>
    </citation>
    <scope>NUCLEOTIDE SEQUENCE</scope>
    <source>
        <tissue evidence="1">Shoot tissue taken approximately 20 cm above the soil surface</tissue>
    </source>
</reference>
<dbReference type="EMBL" id="GBRH01205043">
    <property type="protein sequence ID" value="JAD92852.1"/>
    <property type="molecule type" value="Transcribed_RNA"/>
</dbReference>
<organism evidence="1">
    <name type="scientific">Arundo donax</name>
    <name type="common">Giant reed</name>
    <name type="synonym">Donax arundinaceus</name>
    <dbReference type="NCBI Taxonomy" id="35708"/>
    <lineage>
        <taxon>Eukaryota</taxon>
        <taxon>Viridiplantae</taxon>
        <taxon>Streptophyta</taxon>
        <taxon>Embryophyta</taxon>
        <taxon>Tracheophyta</taxon>
        <taxon>Spermatophyta</taxon>
        <taxon>Magnoliopsida</taxon>
        <taxon>Liliopsida</taxon>
        <taxon>Poales</taxon>
        <taxon>Poaceae</taxon>
        <taxon>PACMAD clade</taxon>
        <taxon>Arundinoideae</taxon>
        <taxon>Arundineae</taxon>
        <taxon>Arundo</taxon>
    </lineage>
</organism>
<sequence>MVVNHLSRVLYKRDIFSCLIHLVRGRICDFKEKSFETNLCTCTPDIIRLAENTGNLRNFIIAFLQDSITCSARCDCSGVI</sequence>
<accession>A0A0A9EA34</accession>